<evidence type="ECO:0000256" key="7">
    <source>
        <dbReference type="ARBA" id="ARBA00023186"/>
    </source>
</evidence>
<dbReference type="Proteomes" id="UP000886893">
    <property type="component" value="Unassembled WGS sequence"/>
</dbReference>
<comment type="catalytic activity">
    <reaction evidence="1 12 13">
        <text>[protein]-peptidylproline (omega=180) = [protein]-peptidylproline (omega=0)</text>
        <dbReference type="Rhea" id="RHEA:16237"/>
        <dbReference type="Rhea" id="RHEA-COMP:10747"/>
        <dbReference type="Rhea" id="RHEA-COMP:10748"/>
        <dbReference type="ChEBI" id="CHEBI:83833"/>
        <dbReference type="ChEBI" id="CHEBI:83834"/>
        <dbReference type="EC" id="5.2.1.8"/>
    </reaction>
</comment>
<evidence type="ECO:0000256" key="3">
    <source>
        <dbReference type="ARBA" id="ARBA00013194"/>
    </source>
</evidence>
<dbReference type="SUPFAM" id="SSF54534">
    <property type="entry name" value="FKBP-like"/>
    <property type="match status" value="1"/>
</dbReference>
<evidence type="ECO:0000259" key="15">
    <source>
        <dbReference type="PROSITE" id="PS50059"/>
    </source>
</evidence>
<dbReference type="InterPro" id="IPR036611">
    <property type="entry name" value="Trigger_fac_ribosome-bd_sf"/>
</dbReference>
<dbReference type="GO" id="GO:0005737">
    <property type="term" value="C:cytoplasm"/>
    <property type="evidence" value="ECO:0007669"/>
    <property type="project" value="UniProtKB-SubCell"/>
</dbReference>
<accession>A0A9D1K9D9</accession>
<dbReference type="GO" id="GO:0044183">
    <property type="term" value="F:protein folding chaperone"/>
    <property type="evidence" value="ECO:0007669"/>
    <property type="project" value="TreeGrafter"/>
</dbReference>
<keyword evidence="9 12" id="KW-0131">Cell cycle</keyword>
<dbReference type="GO" id="GO:0043022">
    <property type="term" value="F:ribosome binding"/>
    <property type="evidence" value="ECO:0007669"/>
    <property type="project" value="TreeGrafter"/>
</dbReference>
<keyword evidence="6 12" id="KW-0697">Rotamase</keyword>
<keyword evidence="7 12" id="KW-0143">Chaperone</keyword>
<keyword evidence="12" id="KW-0963">Cytoplasm</keyword>
<evidence type="ECO:0000256" key="14">
    <source>
        <dbReference type="RuleBase" id="RU003914"/>
    </source>
</evidence>
<evidence type="ECO:0000256" key="4">
    <source>
        <dbReference type="ARBA" id="ARBA00016902"/>
    </source>
</evidence>
<dbReference type="InterPro" id="IPR008881">
    <property type="entry name" value="Trigger_fac_ribosome-bd_bac"/>
</dbReference>
<dbReference type="FunFam" id="3.10.50.40:FF:000001">
    <property type="entry name" value="Trigger factor"/>
    <property type="match status" value="1"/>
</dbReference>
<comment type="similarity">
    <text evidence="2 12 14">Belongs to the FKBP-type PPIase family. Tig subfamily.</text>
</comment>
<dbReference type="InterPro" id="IPR046357">
    <property type="entry name" value="PPIase_dom_sf"/>
</dbReference>
<sequence>MKTNLEKLEKCQTKLSVVVEPEEWKNAQQKEFKKLADQTTVPGFRKGHAPENLVKTKVNHAEVLRRAADAMIDVAYKNAIKEHQLKPYYQPELNIVKMDDDQFEFDITFIGAPTVKLGGYKDIEVKKDKVSVSDEDVQTKIDDLIQKNAELEIVEDGILESGNTAVIDFEGFIDGVPFEGGKAENFSLEIGSNTFVPGFEEQLIGMKSNEESDIKITFPQNYVENLSGKEATFKVKLHEIKRKVLPTLNDEFVKEVDIKDVNTVDELKEHFKKEIQERKENEASEKQLQELIQLISEKAEFEVSDKMIEEEAGYMIDNFKARVEQNGLKYEDYLKMTNTDEAKLLQQAKDEAMKSLRQLFVLNEIGLVENITVSDEEVDEELKKMADLYHMNLDELKKNIKDRIGQFKNDLRNNKIVKFLKENNKLS</sequence>
<gene>
    <name evidence="12" type="primary">tig</name>
    <name evidence="16" type="ORF">IAD04_01870</name>
</gene>
<dbReference type="NCBIfam" id="TIGR00115">
    <property type="entry name" value="tig"/>
    <property type="match status" value="1"/>
</dbReference>
<comment type="domain">
    <text evidence="12">Consists of 3 domains; the N-terminus binds the ribosome, the middle domain has PPIase activity, while the C-terminus has intrinsic chaperone activity on its own.</text>
</comment>
<keyword evidence="8 12" id="KW-0413">Isomerase</keyword>
<dbReference type="SUPFAM" id="SSF109998">
    <property type="entry name" value="Triger factor/SurA peptide-binding domain-like"/>
    <property type="match status" value="1"/>
</dbReference>
<dbReference type="GO" id="GO:0003755">
    <property type="term" value="F:peptidyl-prolyl cis-trans isomerase activity"/>
    <property type="evidence" value="ECO:0007669"/>
    <property type="project" value="UniProtKB-UniRule"/>
</dbReference>
<dbReference type="GO" id="GO:0043335">
    <property type="term" value="P:protein unfolding"/>
    <property type="evidence" value="ECO:0007669"/>
    <property type="project" value="TreeGrafter"/>
</dbReference>
<evidence type="ECO:0000256" key="8">
    <source>
        <dbReference type="ARBA" id="ARBA00023235"/>
    </source>
</evidence>
<comment type="subcellular location">
    <subcellularLocation>
        <location evidence="12">Cytoplasm</location>
    </subcellularLocation>
    <text evidence="12">About half TF is bound to the ribosome near the polypeptide exit tunnel while the other half is free in the cytoplasm.</text>
</comment>
<dbReference type="GO" id="GO:0015031">
    <property type="term" value="P:protein transport"/>
    <property type="evidence" value="ECO:0007669"/>
    <property type="project" value="UniProtKB-UniRule"/>
</dbReference>
<dbReference type="PROSITE" id="PS50059">
    <property type="entry name" value="FKBP_PPIASE"/>
    <property type="match status" value="1"/>
</dbReference>
<evidence type="ECO:0000256" key="2">
    <source>
        <dbReference type="ARBA" id="ARBA00005464"/>
    </source>
</evidence>
<evidence type="ECO:0000256" key="1">
    <source>
        <dbReference type="ARBA" id="ARBA00000971"/>
    </source>
</evidence>
<protein>
    <recommendedName>
        <fullName evidence="4 12">Trigger factor</fullName>
        <shortName evidence="12">TF</shortName>
        <ecNumber evidence="3 12">5.2.1.8</ecNumber>
    </recommendedName>
    <alternativeName>
        <fullName evidence="11 12">PPIase</fullName>
    </alternativeName>
</protein>
<dbReference type="Gene3D" id="3.30.70.1050">
    <property type="entry name" value="Trigger factor ribosome-binding domain"/>
    <property type="match status" value="1"/>
</dbReference>
<comment type="caution">
    <text evidence="16">The sequence shown here is derived from an EMBL/GenBank/DDBJ whole genome shotgun (WGS) entry which is preliminary data.</text>
</comment>
<keyword evidence="5 12" id="KW-0132">Cell division</keyword>
<organism evidence="16 17">
    <name type="scientific">Candidatus Caccosoma faecigallinarum</name>
    <dbReference type="NCBI Taxonomy" id="2840720"/>
    <lineage>
        <taxon>Bacteria</taxon>
        <taxon>Bacillati</taxon>
        <taxon>Bacillota</taxon>
        <taxon>Bacillota incertae sedis</taxon>
        <taxon>Candidatus Caccosoma</taxon>
    </lineage>
</organism>
<reference evidence="16" key="2">
    <citation type="journal article" date="2021" name="PeerJ">
        <title>Extensive microbial diversity within the chicken gut microbiome revealed by metagenomics and culture.</title>
        <authorList>
            <person name="Gilroy R."/>
            <person name="Ravi A."/>
            <person name="Getino M."/>
            <person name="Pursley I."/>
            <person name="Horton D.L."/>
            <person name="Alikhan N.F."/>
            <person name="Baker D."/>
            <person name="Gharbi K."/>
            <person name="Hall N."/>
            <person name="Watson M."/>
            <person name="Adriaenssens E.M."/>
            <person name="Foster-Nyarko E."/>
            <person name="Jarju S."/>
            <person name="Secka A."/>
            <person name="Antonio M."/>
            <person name="Oren A."/>
            <person name="Chaudhuri R.R."/>
            <person name="La Ragione R."/>
            <person name="Hildebrand F."/>
            <person name="Pallen M.J."/>
        </authorList>
    </citation>
    <scope>NUCLEOTIDE SEQUENCE</scope>
    <source>
        <strain evidence="16">14508</strain>
    </source>
</reference>
<dbReference type="Gene3D" id="1.10.3120.10">
    <property type="entry name" value="Trigger factor, C-terminal domain"/>
    <property type="match status" value="1"/>
</dbReference>
<dbReference type="Gene3D" id="3.10.50.40">
    <property type="match status" value="1"/>
</dbReference>
<dbReference type="EC" id="5.2.1.8" evidence="3 12"/>
<evidence type="ECO:0000256" key="5">
    <source>
        <dbReference type="ARBA" id="ARBA00022618"/>
    </source>
</evidence>
<dbReference type="SUPFAM" id="SSF102735">
    <property type="entry name" value="Trigger factor ribosome-binding domain"/>
    <property type="match status" value="1"/>
</dbReference>
<dbReference type="GO" id="GO:0051301">
    <property type="term" value="P:cell division"/>
    <property type="evidence" value="ECO:0007669"/>
    <property type="project" value="UniProtKB-KW"/>
</dbReference>
<evidence type="ECO:0000256" key="11">
    <source>
        <dbReference type="ARBA" id="ARBA00029986"/>
    </source>
</evidence>
<dbReference type="PANTHER" id="PTHR30560">
    <property type="entry name" value="TRIGGER FACTOR CHAPERONE AND PEPTIDYL-PROLYL CIS/TRANS ISOMERASE"/>
    <property type="match status" value="1"/>
</dbReference>
<dbReference type="InterPro" id="IPR001179">
    <property type="entry name" value="PPIase_FKBP_dom"/>
</dbReference>
<dbReference type="HAMAP" id="MF_00303">
    <property type="entry name" value="Trigger_factor_Tig"/>
    <property type="match status" value="1"/>
</dbReference>
<reference evidence="16" key="1">
    <citation type="submission" date="2020-10" db="EMBL/GenBank/DDBJ databases">
        <authorList>
            <person name="Gilroy R."/>
        </authorList>
    </citation>
    <scope>NUCLEOTIDE SEQUENCE</scope>
    <source>
        <strain evidence="16">14508</strain>
    </source>
</reference>
<dbReference type="Pfam" id="PF05697">
    <property type="entry name" value="Trigger_N"/>
    <property type="match status" value="1"/>
</dbReference>
<proteinExistence type="inferred from homology"/>
<feature type="domain" description="PPIase FKBP-type" evidence="15">
    <location>
        <begin position="162"/>
        <end position="262"/>
    </location>
</feature>
<dbReference type="PIRSF" id="PIRSF003095">
    <property type="entry name" value="Trigger_factor"/>
    <property type="match status" value="1"/>
</dbReference>
<dbReference type="Pfam" id="PF00254">
    <property type="entry name" value="FKBP_C"/>
    <property type="match status" value="1"/>
</dbReference>
<dbReference type="AlphaFoldDB" id="A0A9D1K9D9"/>
<comment type="function">
    <text evidence="10 12">Involved in protein export. Acts as a chaperone by maintaining the newly synthesized protein in an open conformation. Functions as a peptidyl-prolyl cis-trans isomerase.</text>
</comment>
<dbReference type="PANTHER" id="PTHR30560:SF3">
    <property type="entry name" value="TRIGGER FACTOR-LIKE PROTEIN TIG, CHLOROPLASTIC"/>
    <property type="match status" value="1"/>
</dbReference>
<evidence type="ECO:0000256" key="12">
    <source>
        <dbReference type="HAMAP-Rule" id="MF_00303"/>
    </source>
</evidence>
<evidence type="ECO:0000256" key="10">
    <source>
        <dbReference type="ARBA" id="ARBA00024849"/>
    </source>
</evidence>
<dbReference type="InterPro" id="IPR005215">
    <property type="entry name" value="Trig_fac"/>
</dbReference>
<dbReference type="InterPro" id="IPR027304">
    <property type="entry name" value="Trigger_fact/SurA_dom_sf"/>
</dbReference>
<dbReference type="Pfam" id="PF05698">
    <property type="entry name" value="Trigger_C"/>
    <property type="match status" value="1"/>
</dbReference>
<evidence type="ECO:0000313" key="16">
    <source>
        <dbReference type="EMBL" id="HIT17112.1"/>
    </source>
</evidence>
<evidence type="ECO:0000256" key="9">
    <source>
        <dbReference type="ARBA" id="ARBA00023306"/>
    </source>
</evidence>
<dbReference type="InterPro" id="IPR037041">
    <property type="entry name" value="Trigger_fac_C_sf"/>
</dbReference>
<evidence type="ECO:0000256" key="13">
    <source>
        <dbReference type="PROSITE-ProRule" id="PRU00277"/>
    </source>
</evidence>
<name>A0A9D1K9D9_9FIRM</name>
<evidence type="ECO:0000313" key="17">
    <source>
        <dbReference type="Proteomes" id="UP000886893"/>
    </source>
</evidence>
<dbReference type="EMBL" id="DVKI01000056">
    <property type="protein sequence ID" value="HIT17112.1"/>
    <property type="molecule type" value="Genomic_DNA"/>
</dbReference>
<dbReference type="GO" id="GO:0051083">
    <property type="term" value="P:'de novo' cotranslational protein folding"/>
    <property type="evidence" value="ECO:0007669"/>
    <property type="project" value="TreeGrafter"/>
</dbReference>
<evidence type="ECO:0000256" key="6">
    <source>
        <dbReference type="ARBA" id="ARBA00023110"/>
    </source>
</evidence>
<dbReference type="InterPro" id="IPR008880">
    <property type="entry name" value="Trigger_fac_C"/>
</dbReference>